<evidence type="ECO:0000256" key="4">
    <source>
        <dbReference type="RuleBase" id="RU004020"/>
    </source>
</evidence>
<protein>
    <recommendedName>
        <fullName evidence="7">HSF-type DNA-binding domain-containing protein</fullName>
    </recommendedName>
</protein>
<evidence type="ECO:0000256" key="3">
    <source>
        <dbReference type="ARBA" id="ARBA00023242"/>
    </source>
</evidence>
<dbReference type="OMA" id="SVECHRT"/>
<dbReference type="InterPro" id="IPR000232">
    <property type="entry name" value="HSF_DNA-bd"/>
</dbReference>
<keyword evidence="5" id="KW-0175">Coiled coil</keyword>
<feature type="region of interest" description="Disordered" evidence="6">
    <location>
        <begin position="331"/>
        <end position="351"/>
    </location>
</feature>
<dbReference type="eggNOG" id="KOG0627">
    <property type="taxonomic scope" value="Eukaryota"/>
</dbReference>
<name>B8C8X7_THAPS</name>
<dbReference type="STRING" id="35128.B8C8X7"/>
<dbReference type="HOGENOM" id="CLU_550443_0_0_1"/>
<comment type="subcellular location">
    <subcellularLocation>
        <location evidence="1">Nucleus</location>
    </subcellularLocation>
</comment>
<dbReference type="KEGG" id="tps:THAPSDRAFT_269474"/>
<dbReference type="Pfam" id="PF00447">
    <property type="entry name" value="HSF_DNA-bind"/>
    <property type="match status" value="1"/>
</dbReference>
<dbReference type="GO" id="GO:0003700">
    <property type="term" value="F:DNA-binding transcription factor activity"/>
    <property type="evidence" value="ECO:0007669"/>
    <property type="project" value="InterPro"/>
</dbReference>
<feature type="region of interest" description="Disordered" evidence="6">
    <location>
        <begin position="154"/>
        <end position="174"/>
    </location>
</feature>
<dbReference type="AlphaFoldDB" id="B8C8X7"/>
<evidence type="ECO:0000313" key="8">
    <source>
        <dbReference type="EMBL" id="EED89953.1"/>
    </source>
</evidence>
<sequence length="496" mass="53914">MSSVAKRPSAESKMKSTVSPLAASATIDACARSTTAAASATTISTEVPMFLQKTYHMIETCDDNVCSWSEDGLTFVVKNVKIFENTIIPQFFKHSKFTSFVRQLNFYGFNKIKFSDSLRIDPKLEAATASYWRFKHDKFIRGRQDLLVEIKRGGHTEQKKNSHSSTPATVMTMPPTPKVTAVPNSVSSNPNVVKAKACDTNENLKTEVQELKQRMESMTKNIDDLTSLVKNISVKDGDASPVEPGQKRKKRGSVKEDVVMEDLPMMPDWSPSSSEANLFPSLLGDAAPFPDMATSSEISMPSPTVSDAAFVDDMFQVFADEGGELDVSVLENSSDTTNSSSNSDNTPDPQLMKRIEDSLSTIPRDMHEMVANKLIDAIANTRPIAQSATALFSPVVEGPVESNNNNSISSSAMVDVENDNVFTLQQAQVTANDDDVASLAPATPSATGTVNLPLAVATLRTILAEYGVSVECHRTPCKEEAGEDRRLTKSLPVVHA</sequence>
<feature type="domain" description="HSF-type DNA-binding" evidence="7">
    <location>
        <begin position="46"/>
        <end position="153"/>
    </location>
</feature>
<proteinExistence type="inferred from homology"/>
<gene>
    <name evidence="8" type="primary">HSF12</name>
    <name evidence="8" type="ORF">THAPSDRAFT_269474</name>
</gene>
<keyword evidence="9" id="KW-1185">Reference proteome</keyword>
<dbReference type="Proteomes" id="UP000001449">
    <property type="component" value="Chromosome 10"/>
</dbReference>
<organism evidence="8 9">
    <name type="scientific">Thalassiosira pseudonana</name>
    <name type="common">Marine diatom</name>
    <name type="synonym">Cyclotella nana</name>
    <dbReference type="NCBI Taxonomy" id="35128"/>
    <lineage>
        <taxon>Eukaryota</taxon>
        <taxon>Sar</taxon>
        <taxon>Stramenopiles</taxon>
        <taxon>Ochrophyta</taxon>
        <taxon>Bacillariophyta</taxon>
        <taxon>Coscinodiscophyceae</taxon>
        <taxon>Thalassiosirophycidae</taxon>
        <taxon>Thalassiosirales</taxon>
        <taxon>Thalassiosiraceae</taxon>
        <taxon>Thalassiosira</taxon>
    </lineage>
</organism>
<dbReference type="GO" id="GO:0043565">
    <property type="term" value="F:sequence-specific DNA binding"/>
    <property type="evidence" value="ECO:0007669"/>
    <property type="project" value="InterPro"/>
</dbReference>
<evidence type="ECO:0000256" key="2">
    <source>
        <dbReference type="ARBA" id="ARBA00023125"/>
    </source>
</evidence>
<dbReference type="GeneID" id="7450793"/>
<evidence type="ECO:0000256" key="1">
    <source>
        <dbReference type="ARBA" id="ARBA00004123"/>
    </source>
</evidence>
<keyword evidence="3" id="KW-0539">Nucleus</keyword>
<dbReference type="SUPFAM" id="SSF46785">
    <property type="entry name" value="Winged helix' DNA-binding domain"/>
    <property type="match status" value="1"/>
</dbReference>
<dbReference type="PANTHER" id="PTHR10015:SF206">
    <property type="entry name" value="HSF-TYPE DNA-BINDING DOMAIN-CONTAINING PROTEIN"/>
    <property type="match status" value="1"/>
</dbReference>
<dbReference type="SMART" id="SM00415">
    <property type="entry name" value="HSF"/>
    <property type="match status" value="1"/>
</dbReference>
<dbReference type="InterPro" id="IPR036390">
    <property type="entry name" value="WH_DNA-bd_sf"/>
</dbReference>
<dbReference type="InParanoid" id="B8C8X7"/>
<accession>B8C8X7</accession>
<dbReference type="PaxDb" id="35128-Thaps269474"/>
<evidence type="ECO:0000256" key="6">
    <source>
        <dbReference type="SAM" id="MobiDB-lite"/>
    </source>
</evidence>
<evidence type="ECO:0000259" key="7">
    <source>
        <dbReference type="SMART" id="SM00415"/>
    </source>
</evidence>
<dbReference type="PANTHER" id="PTHR10015">
    <property type="entry name" value="HEAT SHOCK TRANSCRIPTION FACTOR"/>
    <property type="match status" value="1"/>
</dbReference>
<evidence type="ECO:0000256" key="5">
    <source>
        <dbReference type="SAM" id="Coils"/>
    </source>
</evidence>
<dbReference type="EMBL" id="CM000646">
    <property type="protein sequence ID" value="EED89953.1"/>
    <property type="molecule type" value="Genomic_DNA"/>
</dbReference>
<feature type="region of interest" description="Disordered" evidence="6">
    <location>
        <begin position="235"/>
        <end position="257"/>
    </location>
</feature>
<reference evidence="8 9" key="2">
    <citation type="journal article" date="2008" name="Nature">
        <title>The Phaeodactylum genome reveals the evolutionary history of diatom genomes.</title>
        <authorList>
            <person name="Bowler C."/>
            <person name="Allen A.E."/>
            <person name="Badger J.H."/>
            <person name="Grimwood J."/>
            <person name="Jabbari K."/>
            <person name="Kuo A."/>
            <person name="Maheswari U."/>
            <person name="Martens C."/>
            <person name="Maumus F."/>
            <person name="Otillar R.P."/>
            <person name="Rayko E."/>
            <person name="Salamov A."/>
            <person name="Vandepoele K."/>
            <person name="Beszteri B."/>
            <person name="Gruber A."/>
            <person name="Heijde M."/>
            <person name="Katinka M."/>
            <person name="Mock T."/>
            <person name="Valentin K."/>
            <person name="Verret F."/>
            <person name="Berges J.A."/>
            <person name="Brownlee C."/>
            <person name="Cadoret J.P."/>
            <person name="Chiovitti A."/>
            <person name="Choi C.J."/>
            <person name="Coesel S."/>
            <person name="De Martino A."/>
            <person name="Detter J.C."/>
            <person name="Durkin C."/>
            <person name="Falciatore A."/>
            <person name="Fournet J."/>
            <person name="Haruta M."/>
            <person name="Huysman M.J."/>
            <person name="Jenkins B.D."/>
            <person name="Jiroutova K."/>
            <person name="Jorgensen R.E."/>
            <person name="Joubert Y."/>
            <person name="Kaplan A."/>
            <person name="Kroger N."/>
            <person name="Kroth P.G."/>
            <person name="La Roche J."/>
            <person name="Lindquist E."/>
            <person name="Lommer M."/>
            <person name="Martin-Jezequel V."/>
            <person name="Lopez P.J."/>
            <person name="Lucas S."/>
            <person name="Mangogna M."/>
            <person name="McGinnis K."/>
            <person name="Medlin L.K."/>
            <person name="Montsant A."/>
            <person name="Oudot-Le Secq M.P."/>
            <person name="Napoli C."/>
            <person name="Obornik M."/>
            <person name="Parker M.S."/>
            <person name="Petit J.L."/>
            <person name="Porcel B.M."/>
            <person name="Poulsen N."/>
            <person name="Robison M."/>
            <person name="Rychlewski L."/>
            <person name="Rynearson T.A."/>
            <person name="Schmutz J."/>
            <person name="Shapiro H."/>
            <person name="Siaut M."/>
            <person name="Stanley M."/>
            <person name="Sussman M.R."/>
            <person name="Taylor A.R."/>
            <person name="Vardi A."/>
            <person name="von Dassow P."/>
            <person name="Vyverman W."/>
            <person name="Willis A."/>
            <person name="Wyrwicz L.S."/>
            <person name="Rokhsar D.S."/>
            <person name="Weissenbach J."/>
            <person name="Armbrust E.V."/>
            <person name="Green B.R."/>
            <person name="Van de Peer Y."/>
            <person name="Grigoriev I.V."/>
        </authorList>
    </citation>
    <scope>NUCLEOTIDE SEQUENCE [LARGE SCALE GENOMIC DNA]</scope>
    <source>
        <strain evidence="8 9">CCMP1335</strain>
    </source>
</reference>
<dbReference type="GO" id="GO:0005634">
    <property type="term" value="C:nucleus"/>
    <property type="evidence" value="ECO:0007669"/>
    <property type="project" value="UniProtKB-SubCell"/>
</dbReference>
<feature type="coiled-coil region" evidence="5">
    <location>
        <begin position="194"/>
        <end position="228"/>
    </location>
</feature>
<feature type="compositionally biased region" description="Low complexity" evidence="6">
    <location>
        <begin position="332"/>
        <end position="349"/>
    </location>
</feature>
<dbReference type="Gene3D" id="1.10.10.10">
    <property type="entry name" value="Winged helix-like DNA-binding domain superfamily/Winged helix DNA-binding domain"/>
    <property type="match status" value="1"/>
</dbReference>
<dbReference type="RefSeq" id="XP_002292757.1">
    <property type="nucleotide sequence ID" value="XM_002292721.1"/>
</dbReference>
<dbReference type="FunFam" id="1.10.10.10:FF:000589">
    <property type="entry name" value="HSF-type DNA-binding, putative"/>
    <property type="match status" value="1"/>
</dbReference>
<dbReference type="InterPro" id="IPR036388">
    <property type="entry name" value="WH-like_DNA-bd_sf"/>
</dbReference>
<keyword evidence="2" id="KW-0238">DNA-binding</keyword>
<evidence type="ECO:0000313" key="9">
    <source>
        <dbReference type="Proteomes" id="UP000001449"/>
    </source>
</evidence>
<reference evidence="8 9" key="1">
    <citation type="journal article" date="2004" name="Science">
        <title>The genome of the diatom Thalassiosira pseudonana: ecology, evolution, and metabolism.</title>
        <authorList>
            <person name="Armbrust E.V."/>
            <person name="Berges J.A."/>
            <person name="Bowler C."/>
            <person name="Green B.R."/>
            <person name="Martinez D."/>
            <person name="Putnam N.H."/>
            <person name="Zhou S."/>
            <person name="Allen A.E."/>
            <person name="Apt K.E."/>
            <person name="Bechner M."/>
            <person name="Brzezinski M.A."/>
            <person name="Chaal B.K."/>
            <person name="Chiovitti A."/>
            <person name="Davis A.K."/>
            <person name="Demarest M.S."/>
            <person name="Detter J.C."/>
            <person name="Glavina T."/>
            <person name="Goodstein D."/>
            <person name="Hadi M.Z."/>
            <person name="Hellsten U."/>
            <person name="Hildebrand M."/>
            <person name="Jenkins B.D."/>
            <person name="Jurka J."/>
            <person name="Kapitonov V.V."/>
            <person name="Kroger N."/>
            <person name="Lau W.W."/>
            <person name="Lane T.W."/>
            <person name="Larimer F.W."/>
            <person name="Lippmeier J.C."/>
            <person name="Lucas S."/>
            <person name="Medina M."/>
            <person name="Montsant A."/>
            <person name="Obornik M."/>
            <person name="Parker M.S."/>
            <person name="Palenik B."/>
            <person name="Pazour G.J."/>
            <person name="Richardson P.M."/>
            <person name="Rynearson T.A."/>
            <person name="Saito M.A."/>
            <person name="Schwartz D.C."/>
            <person name="Thamatrakoln K."/>
            <person name="Valentin K."/>
            <person name="Vardi A."/>
            <person name="Wilkerson F.P."/>
            <person name="Rokhsar D.S."/>
        </authorList>
    </citation>
    <scope>NUCLEOTIDE SEQUENCE [LARGE SCALE GENOMIC DNA]</scope>
    <source>
        <strain evidence="8 9">CCMP1335</strain>
    </source>
</reference>
<dbReference type="PRINTS" id="PR00056">
    <property type="entry name" value="HSFDOMAIN"/>
</dbReference>
<comment type="similarity">
    <text evidence="4">Belongs to the HSF family.</text>
</comment>